<dbReference type="RefSeq" id="WP_301245812.1">
    <property type="nucleotide sequence ID" value="NZ_JAROCC010000021.1"/>
</dbReference>
<name>A0ABT8JYF6_9BACL</name>
<dbReference type="Proteomes" id="UP001175097">
    <property type="component" value="Unassembled WGS sequence"/>
</dbReference>
<sequence>MRGALIADEGLLSVANELKSQGVIPKEFVFKISAQLMVTNPVTAKLLVDLGASTINVPSSLSIEKLYEIRQAVDVPFDLYVETPDALGGFLRYYEIPEMIRVLSPVYLKMGMRNHQDVYPTGKHLEQLNINLAKERVRRLQLSREMIARYYPEAIESSTAPLDLGIPK</sequence>
<reference evidence="1" key="1">
    <citation type="submission" date="2023-03" db="EMBL/GenBank/DDBJ databases">
        <title>MT1 and MT2 Draft Genomes of Novel Species.</title>
        <authorList>
            <person name="Venkateswaran K."/>
        </authorList>
    </citation>
    <scope>NUCLEOTIDE SEQUENCE</scope>
    <source>
        <strain evidence="1">F6_3S_P_2</strain>
    </source>
</reference>
<evidence type="ECO:0000313" key="2">
    <source>
        <dbReference type="Proteomes" id="UP001175097"/>
    </source>
</evidence>
<proteinExistence type="predicted"/>
<dbReference type="Pfam" id="PF01136">
    <property type="entry name" value="Peptidase_U32"/>
    <property type="match status" value="1"/>
</dbReference>
<gene>
    <name evidence="1" type="ORF">P5G49_17080</name>
</gene>
<dbReference type="EMBL" id="JAROCC010000021">
    <property type="protein sequence ID" value="MDN4609179.1"/>
    <property type="molecule type" value="Genomic_DNA"/>
</dbReference>
<dbReference type="InterPro" id="IPR001539">
    <property type="entry name" value="Peptidase_U32"/>
</dbReference>
<comment type="caution">
    <text evidence="1">The sequence shown here is derived from an EMBL/GenBank/DDBJ whole genome shotgun (WGS) entry which is preliminary data.</text>
</comment>
<accession>A0ABT8JYF6</accession>
<evidence type="ECO:0000313" key="1">
    <source>
        <dbReference type="EMBL" id="MDN4609179.1"/>
    </source>
</evidence>
<organism evidence="1 2">
    <name type="scientific">Sporosarcina highlanderae</name>
    <dbReference type="NCBI Taxonomy" id="3035916"/>
    <lineage>
        <taxon>Bacteria</taxon>
        <taxon>Bacillati</taxon>
        <taxon>Bacillota</taxon>
        <taxon>Bacilli</taxon>
        <taxon>Bacillales</taxon>
        <taxon>Caryophanaceae</taxon>
        <taxon>Sporosarcina</taxon>
    </lineage>
</organism>
<keyword evidence="2" id="KW-1185">Reference proteome</keyword>
<protein>
    <submittedName>
        <fullName evidence="1">U32 family peptidase</fullName>
    </submittedName>
</protein>